<dbReference type="GO" id="GO:0005085">
    <property type="term" value="F:guanyl-nucleotide exchange factor activity"/>
    <property type="evidence" value="ECO:0007669"/>
    <property type="project" value="UniProtKB-UniRule"/>
</dbReference>
<dbReference type="EMBL" id="JAGKQH010000017">
    <property type="protein sequence ID" value="KAG6575101.1"/>
    <property type="molecule type" value="Genomic_DNA"/>
</dbReference>
<dbReference type="AlphaFoldDB" id="A0AAV6M499"/>
<dbReference type="InterPro" id="IPR005512">
    <property type="entry name" value="PRONE_dom"/>
</dbReference>
<evidence type="ECO:0000256" key="2">
    <source>
        <dbReference type="PROSITE-ProRule" id="PRU00663"/>
    </source>
</evidence>
<dbReference type="Pfam" id="PF03759">
    <property type="entry name" value="PRONE"/>
    <property type="match status" value="1"/>
</dbReference>
<dbReference type="PANTHER" id="PTHR33101">
    <property type="entry name" value="ROP GUANINE NUCLEOTIDE EXCHANGE FACTOR 1"/>
    <property type="match status" value="1"/>
</dbReference>
<reference evidence="4 5" key="1">
    <citation type="journal article" date="2021" name="Hortic Res">
        <title>The domestication of Cucurbita argyrosperma as revealed by the genome of its wild relative.</title>
        <authorList>
            <person name="Barrera-Redondo J."/>
            <person name="Sanchez-de la Vega G."/>
            <person name="Aguirre-Liguori J.A."/>
            <person name="Castellanos-Morales G."/>
            <person name="Gutierrez-Guerrero Y.T."/>
            <person name="Aguirre-Dugua X."/>
            <person name="Aguirre-Planter E."/>
            <person name="Tenaillon M.I."/>
            <person name="Lira-Saade R."/>
            <person name="Eguiarte L.E."/>
        </authorList>
    </citation>
    <scope>NUCLEOTIDE SEQUENCE [LARGE SCALE GENOMIC DNA]</scope>
    <source>
        <strain evidence="4">JBR-2021</strain>
    </source>
</reference>
<dbReference type="InterPro" id="IPR038937">
    <property type="entry name" value="RopGEF"/>
</dbReference>
<feature type="domain" description="PRONE" evidence="3">
    <location>
        <begin position="54"/>
        <end position="153"/>
    </location>
</feature>
<name>A0AAV6M499_9ROSI</name>
<dbReference type="PROSITE" id="PS51334">
    <property type="entry name" value="PRONE"/>
    <property type="match status" value="1"/>
</dbReference>
<protein>
    <submittedName>
        <fullName evidence="4">Rop guanine nucleotide exchange factor 1</fullName>
    </submittedName>
</protein>
<comment type="caution">
    <text evidence="4">The sequence shown here is derived from an EMBL/GenBank/DDBJ whole genome shotgun (WGS) entry which is preliminary data.</text>
</comment>
<evidence type="ECO:0000259" key="3">
    <source>
        <dbReference type="PROSITE" id="PS51334"/>
    </source>
</evidence>
<organism evidence="4 5">
    <name type="scientific">Cucurbita argyrosperma subsp. sororia</name>
    <dbReference type="NCBI Taxonomy" id="37648"/>
    <lineage>
        <taxon>Eukaryota</taxon>
        <taxon>Viridiplantae</taxon>
        <taxon>Streptophyta</taxon>
        <taxon>Embryophyta</taxon>
        <taxon>Tracheophyta</taxon>
        <taxon>Spermatophyta</taxon>
        <taxon>Magnoliopsida</taxon>
        <taxon>eudicotyledons</taxon>
        <taxon>Gunneridae</taxon>
        <taxon>Pentapetalae</taxon>
        <taxon>rosids</taxon>
        <taxon>fabids</taxon>
        <taxon>Cucurbitales</taxon>
        <taxon>Cucurbitaceae</taxon>
        <taxon>Cucurbiteae</taxon>
        <taxon>Cucurbita</taxon>
    </lineage>
</organism>
<keyword evidence="5" id="KW-1185">Reference proteome</keyword>
<gene>
    <name evidence="4" type="primary">ROPGEF1</name>
    <name evidence="4" type="ORF">SDJN03_25740</name>
</gene>
<feature type="non-terminal residue" evidence="4">
    <location>
        <position position="1"/>
    </location>
</feature>
<proteinExistence type="predicted"/>
<evidence type="ECO:0000313" key="5">
    <source>
        <dbReference type="Proteomes" id="UP000685013"/>
    </source>
</evidence>
<dbReference type="PANTHER" id="PTHR33101:SF6">
    <property type="entry name" value="ROP GUANINE NUCLEOTIDE EXCHANGE FACTOR 1"/>
    <property type="match status" value="1"/>
</dbReference>
<evidence type="ECO:0000313" key="4">
    <source>
        <dbReference type="EMBL" id="KAG6575101.1"/>
    </source>
</evidence>
<dbReference type="Proteomes" id="UP000685013">
    <property type="component" value="Chromosome 17"/>
</dbReference>
<evidence type="ECO:0000256" key="1">
    <source>
        <dbReference type="ARBA" id="ARBA00022658"/>
    </source>
</evidence>
<keyword evidence="1 2" id="KW-0344">Guanine-nucleotide releasing factor</keyword>
<accession>A0AAV6M499</accession>
<sequence length="153" mass="16825">MMFSDQLCGSYSLSADVSESESCSSFSCRRLMARGFQFNGLLPTSHFLGISAFPLPVSLPVLEVEMMKERFAKLLLGEDMSGGGKGVCTALAISNAITNLSASIFGELWRLEPLAPQKQAMWHREMEWLLCVCDSIVELVPTVQPSLVEVLMK</sequence>